<evidence type="ECO:0000313" key="2">
    <source>
        <dbReference type="Proteomes" id="UP000233551"/>
    </source>
</evidence>
<dbReference type="EMBL" id="PGOL01011628">
    <property type="protein sequence ID" value="PKI31053.1"/>
    <property type="molecule type" value="Genomic_DNA"/>
</dbReference>
<dbReference type="AlphaFoldDB" id="A0A2I0HHF9"/>
<dbReference type="Proteomes" id="UP000233551">
    <property type="component" value="Unassembled WGS sequence"/>
</dbReference>
<proteinExistence type="predicted"/>
<keyword evidence="2" id="KW-1185">Reference proteome</keyword>
<name>A0A2I0HHF9_PUNGR</name>
<sequence length="59" mass="6453">MFVATFQQTSRSRIPISEAANPTTTATSAARSIPFGGSLEEMLSFEVLWKWKTTKATTA</sequence>
<gene>
    <name evidence="1" type="ORF">CRG98_048556</name>
</gene>
<protein>
    <submittedName>
        <fullName evidence="1">Uncharacterized protein</fullName>
    </submittedName>
</protein>
<reference evidence="1 2" key="1">
    <citation type="submission" date="2017-11" db="EMBL/GenBank/DDBJ databases">
        <title>De-novo sequencing of pomegranate (Punica granatum L.) genome.</title>
        <authorList>
            <person name="Akparov Z."/>
            <person name="Amiraslanov A."/>
            <person name="Hajiyeva S."/>
            <person name="Abbasov M."/>
            <person name="Kaur K."/>
            <person name="Hamwieh A."/>
            <person name="Solovyev V."/>
            <person name="Salamov A."/>
            <person name="Braich B."/>
            <person name="Kosarev P."/>
            <person name="Mahmoud A."/>
            <person name="Hajiyev E."/>
            <person name="Babayeva S."/>
            <person name="Izzatullayeva V."/>
            <person name="Mammadov A."/>
            <person name="Mammadov A."/>
            <person name="Sharifova S."/>
            <person name="Ojaghi J."/>
            <person name="Eynullazada K."/>
            <person name="Bayramov B."/>
            <person name="Abdulazimova A."/>
            <person name="Shahmuradov I."/>
        </authorList>
    </citation>
    <scope>NUCLEOTIDE SEQUENCE [LARGE SCALE GENOMIC DNA]</scope>
    <source>
        <strain evidence="2">cv. AG2017</strain>
        <tissue evidence="1">Leaf</tissue>
    </source>
</reference>
<evidence type="ECO:0000313" key="1">
    <source>
        <dbReference type="EMBL" id="PKI31053.1"/>
    </source>
</evidence>
<accession>A0A2I0HHF9</accession>
<feature type="non-terminal residue" evidence="1">
    <location>
        <position position="59"/>
    </location>
</feature>
<organism evidence="1 2">
    <name type="scientific">Punica granatum</name>
    <name type="common">Pomegranate</name>
    <dbReference type="NCBI Taxonomy" id="22663"/>
    <lineage>
        <taxon>Eukaryota</taxon>
        <taxon>Viridiplantae</taxon>
        <taxon>Streptophyta</taxon>
        <taxon>Embryophyta</taxon>
        <taxon>Tracheophyta</taxon>
        <taxon>Spermatophyta</taxon>
        <taxon>Magnoliopsida</taxon>
        <taxon>eudicotyledons</taxon>
        <taxon>Gunneridae</taxon>
        <taxon>Pentapetalae</taxon>
        <taxon>rosids</taxon>
        <taxon>malvids</taxon>
        <taxon>Myrtales</taxon>
        <taxon>Lythraceae</taxon>
        <taxon>Punica</taxon>
    </lineage>
</organism>
<comment type="caution">
    <text evidence="1">The sequence shown here is derived from an EMBL/GenBank/DDBJ whole genome shotgun (WGS) entry which is preliminary data.</text>
</comment>